<dbReference type="VEuPathDB" id="AmoebaDB:EHI5A_245210"/>
<sequence length="133" mass="15535">MYGAASVGRRDGFDSEDETEIDRRSIVIGDFIDLLTGIVDISKQCSILSGGVDLSLGRMPLKYFNMVITKHIDVIDELYETINTFKKKNKLIITELKEEEKEKRERRESVKQRRRKKKRQNQREEKLDLSSLI</sequence>
<dbReference type="VEuPathDB" id="AmoebaDB:EHI_095440"/>
<dbReference type="AlphaFoldDB" id="A0A5K1V8B5"/>
<feature type="region of interest" description="Disordered" evidence="1">
    <location>
        <begin position="99"/>
        <end position="133"/>
    </location>
</feature>
<feature type="compositionally biased region" description="Basic and acidic residues" evidence="1">
    <location>
        <begin position="99"/>
        <end position="111"/>
    </location>
</feature>
<comment type="caution">
    <text evidence="2">The sequence shown here is derived from an EMBL/GenBank/DDBJ whole genome shotgun (WGS) entry which is preliminary data.</text>
</comment>
<gene>
    <name evidence="2" type="ORF">CL6EHI_095440</name>
</gene>
<organism evidence="2 3">
    <name type="scientific">Entamoeba histolytica</name>
    <dbReference type="NCBI Taxonomy" id="5759"/>
    <lineage>
        <taxon>Eukaryota</taxon>
        <taxon>Amoebozoa</taxon>
        <taxon>Evosea</taxon>
        <taxon>Archamoebae</taxon>
        <taxon>Mastigamoebida</taxon>
        <taxon>Entamoebidae</taxon>
        <taxon>Entamoeba</taxon>
    </lineage>
</organism>
<proteinExistence type="predicted"/>
<dbReference type="OMA" id="DISGECN"/>
<protein>
    <submittedName>
        <fullName evidence="2">Uncharacterized protein</fullName>
    </submittedName>
</protein>
<dbReference type="Proteomes" id="UP000078387">
    <property type="component" value="Unassembled WGS sequence"/>
</dbReference>
<evidence type="ECO:0000313" key="3">
    <source>
        <dbReference type="Proteomes" id="UP000078387"/>
    </source>
</evidence>
<feature type="compositionally biased region" description="Basic and acidic residues" evidence="1">
    <location>
        <begin position="121"/>
        <end position="133"/>
    </location>
</feature>
<evidence type="ECO:0000256" key="1">
    <source>
        <dbReference type="SAM" id="MobiDB-lite"/>
    </source>
</evidence>
<dbReference type="EMBL" id="BDEQ01000001">
    <property type="protein sequence ID" value="GAT98412.1"/>
    <property type="molecule type" value="Genomic_DNA"/>
</dbReference>
<name>A0A5K1V8B5_ENTHI</name>
<accession>A0A5K1V8B5</accession>
<evidence type="ECO:0000313" key="2">
    <source>
        <dbReference type="EMBL" id="GAT98412.1"/>
    </source>
</evidence>
<dbReference type="VEuPathDB" id="AmoebaDB:KM1_334720"/>
<reference evidence="2 3" key="1">
    <citation type="submission" date="2016-05" db="EMBL/GenBank/DDBJ databases">
        <title>First whole genome sequencing of Entamoeba histolytica HM1:IMSS-clone-6.</title>
        <authorList>
            <person name="Mukherjee Avik.K."/>
            <person name="Izumyama S."/>
            <person name="Nakada-Tsukui K."/>
            <person name="Nozaki T."/>
        </authorList>
    </citation>
    <scope>NUCLEOTIDE SEQUENCE [LARGE SCALE GENOMIC DNA]</scope>
    <source>
        <strain evidence="2 3">HM1:IMSS clone 6</strain>
    </source>
</reference>